<evidence type="ECO:0000313" key="2">
    <source>
        <dbReference type="Proteomes" id="UP001138500"/>
    </source>
</evidence>
<proteinExistence type="predicted"/>
<comment type="caution">
    <text evidence="1">The sequence shown here is derived from an EMBL/GenBank/DDBJ whole genome shotgun (WGS) entry which is preliminary data.</text>
</comment>
<sequence>MELPPELWLRIYDFCFQEKLCVLQLVRRRTSCKAICPWRKDLPPRTGSSALLRVCRTFHAGAHGVMVATTHLCLVLLEDTITTLTGGQKHPTTPREPVDATSLKVMPSILLSLQVTGLHTPN</sequence>
<organism evidence="1 2">
    <name type="scientific">Teratosphaeria destructans</name>
    <dbReference type="NCBI Taxonomy" id="418781"/>
    <lineage>
        <taxon>Eukaryota</taxon>
        <taxon>Fungi</taxon>
        <taxon>Dikarya</taxon>
        <taxon>Ascomycota</taxon>
        <taxon>Pezizomycotina</taxon>
        <taxon>Dothideomycetes</taxon>
        <taxon>Dothideomycetidae</taxon>
        <taxon>Mycosphaerellales</taxon>
        <taxon>Teratosphaeriaceae</taxon>
        <taxon>Teratosphaeria</taxon>
    </lineage>
</organism>
<accession>A0A9W7SNE1</accession>
<dbReference type="EMBL" id="RIBY02002078">
    <property type="protein sequence ID" value="KAH9825800.1"/>
    <property type="molecule type" value="Genomic_DNA"/>
</dbReference>
<keyword evidence="2" id="KW-1185">Reference proteome</keyword>
<gene>
    <name evidence="1" type="ORF">Tdes44962_MAKER04011</name>
</gene>
<reference evidence="1 2" key="2">
    <citation type="journal article" date="2021" name="Curr. Genet.">
        <title>Genetic response to nitrogen starvation in the aggressive Eucalyptus foliar pathogen Teratosphaeria destructans.</title>
        <authorList>
            <person name="Havenga M."/>
            <person name="Wingfield B.D."/>
            <person name="Wingfield M.J."/>
            <person name="Dreyer L.L."/>
            <person name="Roets F."/>
            <person name="Aylward J."/>
        </authorList>
    </citation>
    <scope>NUCLEOTIDE SEQUENCE [LARGE SCALE GENOMIC DNA]</scope>
    <source>
        <strain evidence="1">CMW44962</strain>
    </source>
</reference>
<evidence type="ECO:0000313" key="1">
    <source>
        <dbReference type="EMBL" id="KAH9825800.1"/>
    </source>
</evidence>
<reference evidence="1 2" key="1">
    <citation type="journal article" date="2018" name="IMA Fungus">
        <title>IMA Genome-F 10: Nine draft genome sequences of Claviceps purpurea s.lat., including C. arundinis, C. humidiphila, and C. cf. spartinae, pseudomolecules for the pitch canker pathogen Fusarium circinatum, draft genome of Davidsoniella eucalypti, Grosmannia galeiformis, Quambalaria eucalypti, and Teratosphaeria destructans.</title>
        <authorList>
            <person name="Wingfield B.D."/>
            <person name="Liu M."/>
            <person name="Nguyen H.D."/>
            <person name="Lane F.A."/>
            <person name="Morgan S.W."/>
            <person name="De Vos L."/>
            <person name="Wilken P.M."/>
            <person name="Duong T.A."/>
            <person name="Aylward J."/>
            <person name="Coetzee M.P."/>
            <person name="Dadej K."/>
            <person name="De Beer Z.W."/>
            <person name="Findlay W."/>
            <person name="Havenga M."/>
            <person name="Kolarik M."/>
            <person name="Menzies J.G."/>
            <person name="Naidoo K."/>
            <person name="Pochopski O."/>
            <person name="Shoukouhi P."/>
            <person name="Santana Q.C."/>
            <person name="Seifert K.A."/>
            <person name="Soal N."/>
            <person name="Steenkamp E.T."/>
            <person name="Tatham C.T."/>
            <person name="van der Nest M.A."/>
            <person name="Wingfield M.J."/>
        </authorList>
    </citation>
    <scope>NUCLEOTIDE SEQUENCE [LARGE SCALE GENOMIC DNA]</scope>
    <source>
        <strain evidence="1">CMW44962</strain>
    </source>
</reference>
<dbReference type="OrthoDB" id="10427668at2759"/>
<protein>
    <submittedName>
        <fullName evidence="1">Uncharacterized protein</fullName>
    </submittedName>
</protein>
<name>A0A9W7SNE1_9PEZI</name>
<dbReference type="Proteomes" id="UP001138500">
    <property type="component" value="Unassembled WGS sequence"/>
</dbReference>
<dbReference type="AlphaFoldDB" id="A0A9W7SNE1"/>